<evidence type="ECO:0000256" key="1">
    <source>
        <dbReference type="SAM" id="MobiDB-lite"/>
    </source>
</evidence>
<feature type="compositionally biased region" description="Gly residues" evidence="1">
    <location>
        <begin position="134"/>
        <end position="144"/>
    </location>
</feature>
<name>A0AAI9V1F5_9PEZI</name>
<evidence type="ECO:0000313" key="2">
    <source>
        <dbReference type="EMBL" id="KAK1468849.1"/>
    </source>
</evidence>
<dbReference type="Proteomes" id="UP001239795">
    <property type="component" value="Unassembled WGS sequence"/>
</dbReference>
<keyword evidence="3" id="KW-1185">Reference proteome</keyword>
<comment type="caution">
    <text evidence="2">The sequence shown here is derived from an EMBL/GenBank/DDBJ whole genome shotgun (WGS) entry which is preliminary data.</text>
</comment>
<feature type="region of interest" description="Disordered" evidence="1">
    <location>
        <begin position="118"/>
        <end position="149"/>
    </location>
</feature>
<protein>
    <submittedName>
        <fullName evidence="2">Uncharacterized protein</fullName>
    </submittedName>
</protein>
<sequence length="215" mass="23907">MHARGRKPSAESSLFDCEFRNPSWEGRSATRNMERTACRGIYGYCLRSKGVIDFQVQVSRSEPGGRRGDFSSGFSPRKGRREVFLVQATVDKLSLSVVRRYVGVYDLMRQHRKRKGWTVTGGLGNRNAGQASRGQGGEGKGNGLGNPRIPECEDGPEILSQVRIRHAGRSHPRGKAAPFQDVGLGRGSLVQLRSGWGLQLCRFVWSSKTSKRERD</sequence>
<gene>
    <name evidence="2" type="ORF">CMEL01_00616</name>
</gene>
<reference evidence="2 3" key="1">
    <citation type="submission" date="2016-10" db="EMBL/GenBank/DDBJ databases">
        <title>The genome sequence of Colletotrichum fioriniae PJ7.</title>
        <authorList>
            <person name="Baroncelli R."/>
        </authorList>
    </citation>
    <scope>NUCLEOTIDE SEQUENCE [LARGE SCALE GENOMIC DNA]</scope>
    <source>
        <strain evidence="2">Col 31</strain>
    </source>
</reference>
<proteinExistence type="predicted"/>
<dbReference type="EMBL" id="MLGG01000001">
    <property type="protein sequence ID" value="KAK1468849.1"/>
    <property type="molecule type" value="Genomic_DNA"/>
</dbReference>
<organism evidence="2 3">
    <name type="scientific">Colletotrichum melonis</name>
    <dbReference type="NCBI Taxonomy" id="1209925"/>
    <lineage>
        <taxon>Eukaryota</taxon>
        <taxon>Fungi</taxon>
        <taxon>Dikarya</taxon>
        <taxon>Ascomycota</taxon>
        <taxon>Pezizomycotina</taxon>
        <taxon>Sordariomycetes</taxon>
        <taxon>Hypocreomycetidae</taxon>
        <taxon>Glomerellales</taxon>
        <taxon>Glomerellaceae</taxon>
        <taxon>Colletotrichum</taxon>
        <taxon>Colletotrichum acutatum species complex</taxon>
    </lineage>
</organism>
<dbReference type="AlphaFoldDB" id="A0AAI9V1F5"/>
<evidence type="ECO:0000313" key="3">
    <source>
        <dbReference type="Proteomes" id="UP001239795"/>
    </source>
</evidence>
<accession>A0AAI9V1F5</accession>